<dbReference type="HAMAP" id="MF_00082">
    <property type="entry name" value="ArgB"/>
    <property type="match status" value="1"/>
</dbReference>
<keyword evidence="5 9" id="KW-0547">Nucleotide-binding</keyword>
<accession>A0A1I6H9C4</accession>
<dbReference type="SUPFAM" id="SSF53633">
    <property type="entry name" value="Carbamate kinase-like"/>
    <property type="match status" value="1"/>
</dbReference>
<sequence length="255" mass="26605">MTSPLVIKLGGRVLQSASNLERLLKTVQQLALLRPLILVHGGGDQVEALLLQLGHTSLKVDGQRITPAVQMPIVAGVLAGDVNTQLVALAQQHQLNAVGLTLAAGHSIACDIDANRGAVGIPKPNDAKLLQVLLDQNFLPILSSIGASDSGERLNVNADLAAAAVAQLMHADLILLTDVPGILDKNGDLIETILADEADALIADDTVRDGMLVKLNAAVQAARASRRSIAVAGWQDAKALTRLARGEAAGTRIRL</sequence>
<keyword evidence="4 9" id="KW-0808">Transferase</keyword>
<keyword evidence="12" id="KW-1185">Reference proteome</keyword>
<feature type="binding site" evidence="9">
    <location>
        <position position="155"/>
    </location>
    <ligand>
        <name>substrate</name>
    </ligand>
</feature>
<evidence type="ECO:0000313" key="11">
    <source>
        <dbReference type="EMBL" id="SFR51085.1"/>
    </source>
</evidence>
<dbReference type="GO" id="GO:0042450">
    <property type="term" value="P:L-arginine biosynthetic process via ornithine"/>
    <property type="evidence" value="ECO:0007669"/>
    <property type="project" value="UniProtKB-UniRule"/>
</dbReference>
<evidence type="ECO:0000259" key="10">
    <source>
        <dbReference type="Pfam" id="PF00696"/>
    </source>
</evidence>
<dbReference type="GO" id="GO:0003991">
    <property type="term" value="F:acetylglutamate kinase activity"/>
    <property type="evidence" value="ECO:0007669"/>
    <property type="project" value="UniProtKB-UniRule"/>
</dbReference>
<evidence type="ECO:0000256" key="9">
    <source>
        <dbReference type="HAMAP-Rule" id="MF_00082"/>
    </source>
</evidence>
<feature type="binding site" evidence="9">
    <location>
        <position position="64"/>
    </location>
    <ligand>
        <name>substrate</name>
    </ligand>
</feature>
<evidence type="ECO:0000256" key="2">
    <source>
        <dbReference type="ARBA" id="ARBA00022571"/>
    </source>
</evidence>
<gene>
    <name evidence="9" type="primary">argB</name>
    <name evidence="11" type="ORF">SAMN04488070_1636</name>
</gene>
<comment type="function">
    <text evidence="9">Catalyzes the ATP-dependent phosphorylation of N-acetyl-L-glutamate.</text>
</comment>
<dbReference type="PIRSF" id="PIRSF000728">
    <property type="entry name" value="NAGK"/>
    <property type="match status" value="1"/>
</dbReference>
<proteinExistence type="inferred from homology"/>
<dbReference type="PANTHER" id="PTHR23342">
    <property type="entry name" value="N-ACETYLGLUTAMATE SYNTHASE"/>
    <property type="match status" value="1"/>
</dbReference>
<dbReference type="Gene3D" id="3.40.1160.10">
    <property type="entry name" value="Acetylglutamate kinase-like"/>
    <property type="match status" value="1"/>
</dbReference>
<dbReference type="PANTHER" id="PTHR23342:SF0">
    <property type="entry name" value="N-ACETYLGLUTAMATE SYNTHASE, MITOCHONDRIAL"/>
    <property type="match status" value="1"/>
</dbReference>
<evidence type="ECO:0000256" key="7">
    <source>
        <dbReference type="ARBA" id="ARBA00022840"/>
    </source>
</evidence>
<dbReference type="RefSeq" id="WP_092857424.1">
    <property type="nucleotide sequence ID" value="NZ_FOYU01000002.1"/>
</dbReference>
<evidence type="ECO:0000256" key="4">
    <source>
        <dbReference type="ARBA" id="ARBA00022679"/>
    </source>
</evidence>
<dbReference type="GO" id="GO:0005737">
    <property type="term" value="C:cytoplasm"/>
    <property type="evidence" value="ECO:0007669"/>
    <property type="project" value="UniProtKB-SubCell"/>
</dbReference>
<evidence type="ECO:0000313" key="12">
    <source>
        <dbReference type="Proteomes" id="UP000199424"/>
    </source>
</evidence>
<feature type="domain" description="Aspartate/glutamate/uridylate kinase" evidence="10">
    <location>
        <begin position="5"/>
        <end position="231"/>
    </location>
</feature>
<keyword evidence="6 9" id="KW-0418">Kinase</keyword>
<dbReference type="EMBL" id="FOYU01000002">
    <property type="protein sequence ID" value="SFR51085.1"/>
    <property type="molecule type" value="Genomic_DNA"/>
</dbReference>
<evidence type="ECO:0000256" key="8">
    <source>
        <dbReference type="ARBA" id="ARBA00048141"/>
    </source>
</evidence>
<evidence type="ECO:0000256" key="6">
    <source>
        <dbReference type="ARBA" id="ARBA00022777"/>
    </source>
</evidence>
<dbReference type="Pfam" id="PF00696">
    <property type="entry name" value="AA_kinase"/>
    <property type="match status" value="1"/>
</dbReference>
<organism evidence="11 12">
    <name type="scientific">Pseudidiomarina maritima</name>
    <dbReference type="NCBI Taxonomy" id="519453"/>
    <lineage>
        <taxon>Bacteria</taxon>
        <taxon>Pseudomonadati</taxon>
        <taxon>Pseudomonadota</taxon>
        <taxon>Gammaproteobacteria</taxon>
        <taxon>Alteromonadales</taxon>
        <taxon>Idiomarinaceae</taxon>
        <taxon>Pseudidiomarina</taxon>
    </lineage>
</organism>
<dbReference type="InterPro" id="IPR037528">
    <property type="entry name" value="ArgB"/>
</dbReference>
<comment type="subcellular location">
    <subcellularLocation>
        <location evidence="9">Cytoplasm</location>
    </subcellularLocation>
</comment>
<dbReference type="InterPro" id="IPR036393">
    <property type="entry name" value="AceGlu_kinase-like_sf"/>
</dbReference>
<name>A0A1I6H9C4_9GAMM</name>
<dbReference type="AlphaFoldDB" id="A0A1I6H9C4"/>
<feature type="site" description="Transition state stabilizer" evidence="9">
    <location>
        <position position="214"/>
    </location>
</feature>
<keyword evidence="7 9" id="KW-0067">ATP-binding</keyword>
<dbReference type="EC" id="2.7.2.8" evidence="9"/>
<dbReference type="Proteomes" id="UP000199424">
    <property type="component" value="Unassembled WGS sequence"/>
</dbReference>
<feature type="binding site" evidence="9">
    <location>
        <begin position="42"/>
        <end position="43"/>
    </location>
    <ligand>
        <name>substrate</name>
    </ligand>
</feature>
<keyword evidence="3 9" id="KW-0028">Amino-acid biosynthesis</keyword>
<evidence type="ECO:0000256" key="5">
    <source>
        <dbReference type="ARBA" id="ARBA00022741"/>
    </source>
</evidence>
<feature type="site" description="Transition state stabilizer" evidence="9">
    <location>
        <position position="8"/>
    </location>
</feature>
<dbReference type="InterPro" id="IPR004662">
    <property type="entry name" value="AcgluKinase_fam"/>
</dbReference>
<reference evidence="12" key="1">
    <citation type="submission" date="2016-10" db="EMBL/GenBank/DDBJ databases">
        <authorList>
            <person name="Varghese N."/>
            <person name="Submissions S."/>
        </authorList>
    </citation>
    <scope>NUCLEOTIDE SEQUENCE [LARGE SCALE GENOMIC DNA]</scope>
    <source>
        <strain evidence="12">CGMCC 1.7285</strain>
    </source>
</reference>
<comment type="catalytic activity">
    <reaction evidence="8 9">
        <text>N-acetyl-L-glutamate + ATP = N-acetyl-L-glutamyl 5-phosphate + ADP</text>
        <dbReference type="Rhea" id="RHEA:14629"/>
        <dbReference type="ChEBI" id="CHEBI:30616"/>
        <dbReference type="ChEBI" id="CHEBI:44337"/>
        <dbReference type="ChEBI" id="CHEBI:57936"/>
        <dbReference type="ChEBI" id="CHEBI:456216"/>
        <dbReference type="EC" id="2.7.2.8"/>
    </reaction>
</comment>
<dbReference type="GO" id="GO:0005524">
    <property type="term" value="F:ATP binding"/>
    <property type="evidence" value="ECO:0007669"/>
    <property type="project" value="UniProtKB-UniRule"/>
</dbReference>
<evidence type="ECO:0000256" key="3">
    <source>
        <dbReference type="ARBA" id="ARBA00022605"/>
    </source>
</evidence>
<dbReference type="InterPro" id="IPR001048">
    <property type="entry name" value="Asp/Glu/Uridylate_kinase"/>
</dbReference>
<evidence type="ECO:0000256" key="1">
    <source>
        <dbReference type="ARBA" id="ARBA00004828"/>
    </source>
</evidence>
<comment type="similarity">
    <text evidence="9">Belongs to the acetylglutamate kinase family. ArgB subfamily.</text>
</comment>
<dbReference type="UniPathway" id="UPA00068">
    <property type="reaction ID" value="UER00107"/>
</dbReference>
<protein>
    <recommendedName>
        <fullName evidence="9">Acetylglutamate kinase</fullName>
        <ecNumber evidence="9">2.7.2.8</ecNumber>
    </recommendedName>
    <alternativeName>
        <fullName evidence="9">N-acetyl-L-glutamate 5-phosphotransferase</fullName>
    </alternativeName>
    <alternativeName>
        <fullName evidence="9">NAG kinase</fullName>
        <shortName evidence="9">NAGK</shortName>
    </alternativeName>
</protein>
<comment type="pathway">
    <text evidence="1 9">Amino-acid biosynthesis; L-arginine biosynthesis; N(2)-acetyl-L-ornithine from L-glutamate: step 2/4.</text>
</comment>
<keyword evidence="2 9" id="KW-0055">Arginine biosynthesis</keyword>
<dbReference type="NCBIfam" id="TIGR00761">
    <property type="entry name" value="argB"/>
    <property type="match status" value="1"/>
</dbReference>
<keyword evidence="9" id="KW-0963">Cytoplasm</keyword>